<dbReference type="FunCoup" id="H3AKD8">
    <property type="interactions" value="898"/>
</dbReference>
<evidence type="ECO:0000313" key="5">
    <source>
        <dbReference type="Ensembl" id="ENSLACP00000010109.1"/>
    </source>
</evidence>
<feature type="region of interest" description="Disordered" evidence="3">
    <location>
        <begin position="1"/>
        <end position="34"/>
    </location>
</feature>
<accession>H3AKD8</accession>
<dbReference type="AlphaFoldDB" id="H3AKD8"/>
<evidence type="ECO:0000256" key="3">
    <source>
        <dbReference type="SAM" id="MobiDB-lite"/>
    </source>
</evidence>
<feature type="region of interest" description="Disordered" evidence="3">
    <location>
        <begin position="434"/>
        <end position="458"/>
    </location>
</feature>
<feature type="region of interest" description="Disordered" evidence="3">
    <location>
        <begin position="523"/>
        <end position="547"/>
    </location>
</feature>
<evidence type="ECO:0000313" key="6">
    <source>
        <dbReference type="Proteomes" id="UP000008672"/>
    </source>
</evidence>
<dbReference type="InterPro" id="IPR036028">
    <property type="entry name" value="SH3-like_dom_sf"/>
</dbReference>
<reference evidence="5" key="3">
    <citation type="submission" date="2025-09" db="UniProtKB">
        <authorList>
            <consortium name="Ensembl"/>
        </authorList>
    </citation>
    <scope>IDENTIFICATION</scope>
</reference>
<protein>
    <submittedName>
        <fullName evidence="5">SH3 domain containing 19</fullName>
    </submittedName>
</protein>
<dbReference type="GeneTree" id="ENSGT00940000155694"/>
<dbReference type="InParanoid" id="H3AKD8"/>
<organism evidence="5 6">
    <name type="scientific">Latimeria chalumnae</name>
    <name type="common">Coelacanth</name>
    <dbReference type="NCBI Taxonomy" id="7897"/>
    <lineage>
        <taxon>Eukaryota</taxon>
        <taxon>Metazoa</taxon>
        <taxon>Chordata</taxon>
        <taxon>Craniata</taxon>
        <taxon>Vertebrata</taxon>
        <taxon>Euteleostomi</taxon>
        <taxon>Coelacanthiformes</taxon>
        <taxon>Coelacanthidae</taxon>
        <taxon>Latimeria</taxon>
    </lineage>
</organism>
<feature type="domain" description="SH3" evidence="4">
    <location>
        <begin position="605"/>
        <end position="666"/>
    </location>
</feature>
<reference evidence="6" key="1">
    <citation type="submission" date="2011-08" db="EMBL/GenBank/DDBJ databases">
        <title>The draft genome of Latimeria chalumnae.</title>
        <authorList>
            <person name="Di Palma F."/>
            <person name="Alfoldi J."/>
            <person name="Johnson J."/>
            <person name="Berlin A."/>
            <person name="Gnerre S."/>
            <person name="Jaffe D."/>
            <person name="MacCallum I."/>
            <person name="Young S."/>
            <person name="Walker B.J."/>
            <person name="Lander E."/>
            <person name="Lindblad-Toh K."/>
        </authorList>
    </citation>
    <scope>NUCLEOTIDE SEQUENCE [LARGE SCALE GENOMIC DNA]</scope>
    <source>
        <strain evidence="6">Wild caught</strain>
    </source>
</reference>
<keyword evidence="1 2" id="KW-0728">SH3 domain</keyword>
<dbReference type="SUPFAM" id="SSF50044">
    <property type="entry name" value="SH3-domain"/>
    <property type="match status" value="1"/>
</dbReference>
<evidence type="ECO:0000256" key="2">
    <source>
        <dbReference type="PROSITE-ProRule" id="PRU00192"/>
    </source>
</evidence>
<dbReference type="eggNOG" id="KOG4225">
    <property type="taxonomic scope" value="Eukaryota"/>
</dbReference>
<dbReference type="Bgee" id="ENSLACG00000008911">
    <property type="expression patterns" value="Expressed in chordate pharynx and 5 other cell types or tissues"/>
</dbReference>
<dbReference type="Ensembl" id="ENSLACT00000010186.1">
    <property type="protein sequence ID" value="ENSLACP00000010109.1"/>
    <property type="gene ID" value="ENSLACG00000008911.1"/>
</dbReference>
<gene>
    <name evidence="5" type="primary">SH3D19</name>
</gene>
<reference evidence="5" key="2">
    <citation type="submission" date="2025-08" db="UniProtKB">
        <authorList>
            <consortium name="Ensembl"/>
        </authorList>
    </citation>
    <scope>IDENTIFICATION</scope>
</reference>
<dbReference type="OMA" id="EWELAND"/>
<dbReference type="STRING" id="7897.ENSLACP00000010109"/>
<dbReference type="EMBL" id="AFYH01072696">
    <property type="status" value="NOT_ANNOTATED_CDS"/>
    <property type="molecule type" value="Genomic_DNA"/>
</dbReference>
<proteinExistence type="predicted"/>
<sequence>QGPLSSIRAAIKRTSTRSSSQSEQQRGRSRRPEITIVAAEPLRPTSWFPGSSVNWSVPYNSLCTCVWGGFVCFQSKLQLPPSYDQVLKEINQSQVSTPASNTTPRCSTTTIATQTDFVETAEDTESDAVKNVIVKPVLITQVPIYTVERQSEPPLAVSSVPTKESNYPLISFDTDPSDGQSTQEDTTAIKRPVPRPRSKLFLKPLVGVIVCQIQEDQIGTDSTVVGELSQTSSENCLEDPFAMGSMSAESSQSSILSRIKAFEAQSNAETAATGFSKKPEILPRSVASKPAVASEKPALAPKPSAASKTPNEWDTPAETKPKPVASRGNLNGELKFPIPAPRPTLPKKNVPVESGEAPTIAPKPVVPAPRLSVATRAKAFKVLDEGAATSPPASFVQATSGGEFDLIKFDEDLLPAEPLSNNVDTLASSTKDHVPVFPKTEPTSFELPSRPPVTRKPTVIRIPSKPSKALSEDAQAPPPLPIENPVGVIPGIATKKPSIAARTSNLPVIFFYIENFSTPLGGKVLPSRPPPPKGAPARPPPPKLSGFQPSLQYGILHHASSETGLDVKHNVSGIKRSKSLVFKSQEFDLPPRPGPGHPLYNKYMMAVPHGIAERDYVTRLPGELSFQLQRGDVLVLAHQIDNNCFQCQKGDESGKVSMSNLKVIIPLDEENTLGRGQPASCAVKGSDSSSPHALVLHDFQ</sequence>
<keyword evidence="6" id="KW-1185">Reference proteome</keyword>
<name>H3AKD8_LATCH</name>
<dbReference type="EMBL" id="AFYH01072695">
    <property type="status" value="NOT_ANNOTATED_CDS"/>
    <property type="molecule type" value="Genomic_DNA"/>
</dbReference>
<evidence type="ECO:0000256" key="1">
    <source>
        <dbReference type="ARBA" id="ARBA00022443"/>
    </source>
</evidence>
<dbReference type="InterPro" id="IPR001452">
    <property type="entry name" value="SH3_domain"/>
</dbReference>
<feature type="compositionally biased region" description="Low complexity" evidence="3">
    <location>
        <begin position="293"/>
        <end position="308"/>
    </location>
</feature>
<dbReference type="Proteomes" id="UP000008672">
    <property type="component" value="Unassembled WGS sequence"/>
</dbReference>
<dbReference type="PROSITE" id="PS50002">
    <property type="entry name" value="SH3"/>
    <property type="match status" value="1"/>
</dbReference>
<feature type="region of interest" description="Disordered" evidence="3">
    <location>
        <begin position="286"/>
        <end position="356"/>
    </location>
</feature>
<evidence type="ECO:0000259" key="4">
    <source>
        <dbReference type="PROSITE" id="PS50002"/>
    </source>
</evidence>
<dbReference type="HOGENOM" id="CLU_448771_0_0_1"/>
<feature type="compositionally biased region" description="Pro residues" evidence="3">
    <location>
        <begin position="527"/>
        <end position="543"/>
    </location>
</feature>